<evidence type="ECO:0000256" key="7">
    <source>
        <dbReference type="ARBA" id="ARBA00023239"/>
    </source>
</evidence>
<comment type="caution">
    <text evidence="12">The sequence shown here is derived from an EMBL/GenBank/DDBJ whole genome shotgun (WGS) entry which is preliminary data.</text>
</comment>
<proteinExistence type="inferred from homology"/>
<dbReference type="PANTHER" id="PTHR30523">
    <property type="entry name" value="PHOSPHOENOLPYRUVATE CARBOXYLASE"/>
    <property type="match status" value="1"/>
</dbReference>
<dbReference type="GO" id="GO:0015977">
    <property type="term" value="P:carbon fixation"/>
    <property type="evidence" value="ECO:0007669"/>
    <property type="project" value="UniProtKB-UniRule"/>
</dbReference>
<evidence type="ECO:0000256" key="6">
    <source>
        <dbReference type="ARBA" id="ARBA00022842"/>
    </source>
</evidence>
<evidence type="ECO:0000256" key="9">
    <source>
        <dbReference type="ARBA" id="ARBA00048995"/>
    </source>
</evidence>
<dbReference type="RefSeq" id="WP_284056918.1">
    <property type="nucleotide sequence ID" value="NZ_JAMSLR010000004.1"/>
</dbReference>
<feature type="active site" evidence="10 11">
    <location>
        <position position="582"/>
    </location>
</feature>
<dbReference type="InterPro" id="IPR015813">
    <property type="entry name" value="Pyrv/PenolPyrv_kinase-like_dom"/>
</dbReference>
<keyword evidence="6 10" id="KW-0460">Magnesium</keyword>
<accession>A0AA41WEK3</accession>
<dbReference type="GO" id="GO:0008964">
    <property type="term" value="F:phosphoenolpyruvate carboxylase activity"/>
    <property type="evidence" value="ECO:0007669"/>
    <property type="project" value="UniProtKB-UniRule"/>
</dbReference>
<dbReference type="AlphaFoldDB" id="A0AA41WEK3"/>
<dbReference type="GO" id="GO:0006099">
    <property type="term" value="P:tricarboxylic acid cycle"/>
    <property type="evidence" value="ECO:0007669"/>
    <property type="project" value="InterPro"/>
</dbReference>
<evidence type="ECO:0000256" key="4">
    <source>
        <dbReference type="ARBA" id="ARBA00012305"/>
    </source>
</evidence>
<feature type="active site" evidence="10">
    <location>
        <position position="154"/>
    </location>
</feature>
<reference evidence="12" key="1">
    <citation type="submission" date="2022-06" db="EMBL/GenBank/DDBJ databases">
        <title>CFH 74404 Thermomicrobiaceae sp.</title>
        <authorList>
            <person name="Ming H."/>
            <person name="Li W.-J."/>
            <person name="Zhao Z."/>
        </authorList>
    </citation>
    <scope>NUCLEOTIDE SEQUENCE</scope>
    <source>
        <strain evidence="12">CFH 74404</strain>
    </source>
</reference>
<evidence type="ECO:0000313" key="13">
    <source>
        <dbReference type="Proteomes" id="UP001165306"/>
    </source>
</evidence>
<dbReference type="Gene3D" id="1.20.1440.90">
    <property type="entry name" value="Phosphoenolpyruvate/pyruvate domain"/>
    <property type="match status" value="1"/>
</dbReference>
<evidence type="ECO:0000256" key="1">
    <source>
        <dbReference type="ARBA" id="ARBA00001946"/>
    </source>
</evidence>
<keyword evidence="7 10" id="KW-0456">Lyase</keyword>
<dbReference type="GO" id="GO:0000287">
    <property type="term" value="F:magnesium ion binding"/>
    <property type="evidence" value="ECO:0007669"/>
    <property type="project" value="UniProtKB-UniRule"/>
</dbReference>
<evidence type="ECO:0000256" key="11">
    <source>
        <dbReference type="PROSITE-ProRule" id="PRU10112"/>
    </source>
</evidence>
<dbReference type="InterPro" id="IPR033129">
    <property type="entry name" value="PEPCASE_His_AS"/>
</dbReference>
<evidence type="ECO:0000313" key="12">
    <source>
        <dbReference type="EMBL" id="MCM8749139.1"/>
    </source>
</evidence>
<evidence type="ECO:0000256" key="2">
    <source>
        <dbReference type="ARBA" id="ARBA00003670"/>
    </source>
</evidence>
<protein>
    <recommendedName>
        <fullName evidence="5 10">Phosphoenolpyruvate carboxylase</fullName>
        <shortName evidence="10">PEPC</shortName>
        <shortName evidence="10">PEPCase</shortName>
        <ecNumber evidence="4 10">4.1.1.31</ecNumber>
    </recommendedName>
</protein>
<comment type="catalytic activity">
    <reaction evidence="9 10">
        <text>oxaloacetate + phosphate = phosphoenolpyruvate + hydrogencarbonate</text>
        <dbReference type="Rhea" id="RHEA:28370"/>
        <dbReference type="ChEBI" id="CHEBI:16452"/>
        <dbReference type="ChEBI" id="CHEBI:17544"/>
        <dbReference type="ChEBI" id="CHEBI:43474"/>
        <dbReference type="ChEBI" id="CHEBI:58702"/>
        <dbReference type="EC" id="4.1.1.31"/>
    </reaction>
</comment>
<evidence type="ECO:0000256" key="10">
    <source>
        <dbReference type="HAMAP-Rule" id="MF_00595"/>
    </source>
</evidence>
<evidence type="ECO:0000256" key="3">
    <source>
        <dbReference type="ARBA" id="ARBA00008346"/>
    </source>
</evidence>
<keyword evidence="8 10" id="KW-0120">Carbon dioxide fixation</keyword>
<dbReference type="Proteomes" id="UP001165306">
    <property type="component" value="Unassembled WGS sequence"/>
</dbReference>
<comment type="cofactor">
    <cofactor evidence="1 10">
        <name>Mg(2+)</name>
        <dbReference type="ChEBI" id="CHEBI:18420"/>
    </cofactor>
</comment>
<dbReference type="PROSITE" id="PS00393">
    <property type="entry name" value="PEPCASE_2"/>
    <property type="match status" value="1"/>
</dbReference>
<dbReference type="PANTHER" id="PTHR30523:SF6">
    <property type="entry name" value="PHOSPHOENOLPYRUVATE CARBOXYLASE"/>
    <property type="match status" value="1"/>
</dbReference>
<keyword evidence="13" id="KW-1185">Reference proteome</keyword>
<dbReference type="GO" id="GO:0006107">
    <property type="term" value="P:oxaloacetate metabolic process"/>
    <property type="evidence" value="ECO:0007669"/>
    <property type="project" value="UniProtKB-UniRule"/>
</dbReference>
<evidence type="ECO:0000256" key="8">
    <source>
        <dbReference type="ARBA" id="ARBA00023300"/>
    </source>
</evidence>
<dbReference type="HAMAP" id="MF_00595">
    <property type="entry name" value="PEPcase_type1"/>
    <property type="match status" value="1"/>
</dbReference>
<evidence type="ECO:0000256" key="5">
    <source>
        <dbReference type="ARBA" id="ARBA00022419"/>
    </source>
</evidence>
<dbReference type="PRINTS" id="PR00150">
    <property type="entry name" value="PEPCARBXLASE"/>
</dbReference>
<dbReference type="Pfam" id="PF00311">
    <property type="entry name" value="PEPcase"/>
    <property type="match status" value="1"/>
</dbReference>
<dbReference type="InterPro" id="IPR021135">
    <property type="entry name" value="PEP_COase"/>
</dbReference>
<dbReference type="GO" id="GO:0005829">
    <property type="term" value="C:cytosol"/>
    <property type="evidence" value="ECO:0007669"/>
    <property type="project" value="TreeGrafter"/>
</dbReference>
<comment type="similarity">
    <text evidence="3 10">Belongs to the PEPCase type 1 family.</text>
</comment>
<sequence length="923" mass="102172">MAAQDGPAASRAEPIEGLRQNVSLLGSLLGEVLREQGGEELFAAVEHLRKATIALRSGSVGHRADLADLLAWAEAQPTERLLQLVRAFSVYFHLINLAEQHHRIRTLRERERVDPPLHESVEAALATLRERGVEPAAVQAALQRLQVYPVFTAHPSETRRRTLLHHLEQAGRLIAALDDRRLTERERSRLLEELRARITLIWQTAEARAERPSVLDEVRSVLAVLAGPIYEMVPAFWRALETALARGYPEVGPLEAPGMLRFGSWVGGDRDGNPAVTPAVTRAAVQLARAAILRRYQDEVQRLGHDLSVSQRLVGASSELLEAIERDRDALGLQPVRAWADEPYRRKLGLIAERLRRTELGQPGAYGSPEEFLADLRQVQQSLERHRGGRIAAGGLRDLIRRVELFGFHLAELEVRQHATRHTEAVAELLGLAGFPGYLALDEKSRQRLLVEWLAAPPLALPREALSPETREVLETFETIAEIQRLHGLRACQTYVISMTRAPSDVLNVLFLARACGLVGWEGGRGRAWSTLDIVPLFEQIEELDRCGDVLACLLAIEPYRAALEARGARQQVMVGYSDSNKDGGYLASNWRIYRAQQALAQVAAAAGVELIIFHGRGGAIGRGGGPMGRAILARPPEARLLTLKVTEQGEVVFSRYLDPAIAERHLEQVVHALLLSALERDRPQPPGEWVEVMERLAGVSQQAYEELVKGTPGFLELFTQITPFPELGTLNLASRPVTRSFGRDSGLRLEDLRAIPWVFSWTQARINLPGWFGLGTALGAEIECGGLDRLRAMYHGWPFFAAVLDNAQISLATADLSCARLYATLAGDGRALFERIVSEYHRSVAAILEISEQRSLLERATVLSRLIKLRNPYVDALHLAHIALLRRYRSLPPEGSPAERARLLDAIHHSINGIAAGLQVTG</sequence>
<dbReference type="EMBL" id="JAMSLR010000004">
    <property type="protein sequence ID" value="MCM8749139.1"/>
    <property type="molecule type" value="Genomic_DNA"/>
</dbReference>
<name>A0AA41WEK3_9BACT</name>
<dbReference type="EC" id="4.1.1.31" evidence="4 10"/>
<dbReference type="NCBIfam" id="NF000584">
    <property type="entry name" value="PRK00009.1"/>
    <property type="match status" value="1"/>
</dbReference>
<comment type="subunit">
    <text evidence="10">Homotetramer.</text>
</comment>
<comment type="function">
    <text evidence="2 10">Forms oxaloacetate, a four-carbon dicarboxylic acid source for the tricarboxylic acid cycle.</text>
</comment>
<gene>
    <name evidence="10 12" type="primary">ppc</name>
    <name evidence="12" type="ORF">NET02_08280</name>
</gene>
<dbReference type="InterPro" id="IPR022805">
    <property type="entry name" value="PEP_COase_bac/pln-type"/>
</dbReference>
<dbReference type="SUPFAM" id="SSF51621">
    <property type="entry name" value="Phosphoenolpyruvate/pyruvate domain"/>
    <property type="match status" value="1"/>
</dbReference>
<organism evidence="12 13">
    <name type="scientific">Thermalbibacter longus</name>
    <dbReference type="NCBI Taxonomy" id="2951981"/>
    <lineage>
        <taxon>Bacteria</taxon>
        <taxon>Pseudomonadati</taxon>
        <taxon>Thermomicrobiota</taxon>
        <taxon>Thermomicrobia</taxon>
        <taxon>Thermomicrobiales</taxon>
        <taxon>Thermomicrobiaceae</taxon>
        <taxon>Thermalbibacter</taxon>
    </lineage>
</organism>